<evidence type="ECO:0000256" key="2">
    <source>
        <dbReference type="RuleBase" id="RU003690"/>
    </source>
</evidence>
<dbReference type="InParanoid" id="A0A1D6EEZ0"/>
<dbReference type="EMBL" id="CM007648">
    <property type="protein sequence ID" value="ONM18781.1"/>
    <property type="molecule type" value="Genomic_DNA"/>
</dbReference>
<dbReference type="PANTHER" id="PTHR10353">
    <property type="entry name" value="GLYCOSYL HYDROLASE"/>
    <property type="match status" value="1"/>
</dbReference>
<dbReference type="SMR" id="A0A1D6EEZ0"/>
<dbReference type="GO" id="GO:0005975">
    <property type="term" value="P:carbohydrate metabolic process"/>
    <property type="evidence" value="ECO:0007669"/>
    <property type="project" value="InterPro"/>
</dbReference>
<evidence type="ECO:0000313" key="3">
    <source>
        <dbReference type="EMBL" id="ONM18781.1"/>
    </source>
</evidence>
<name>A0A1D6EEZ0_MAIZE</name>
<dbReference type="EMBL" id="CM007648">
    <property type="protein sequence ID" value="ONM18780.1"/>
    <property type="molecule type" value="Genomic_DNA"/>
</dbReference>
<protein>
    <submittedName>
        <fullName evidence="3">Uncharacterized protein</fullName>
    </submittedName>
</protein>
<dbReference type="EMBL" id="CM007648">
    <property type="protein sequence ID" value="ONM18782.1"/>
    <property type="molecule type" value="Genomic_DNA"/>
</dbReference>
<dbReference type="PANTHER" id="PTHR10353:SF330">
    <property type="entry name" value="BETA-GLUCOSIDASE 1"/>
    <property type="match status" value="1"/>
</dbReference>
<dbReference type="Pfam" id="PF00232">
    <property type="entry name" value="Glyco_hydro_1"/>
    <property type="match status" value="1"/>
</dbReference>
<dbReference type="InterPro" id="IPR001360">
    <property type="entry name" value="Glyco_hydro_1"/>
</dbReference>
<dbReference type="SUPFAM" id="SSF51445">
    <property type="entry name" value="(Trans)glycosidases"/>
    <property type="match status" value="1"/>
</dbReference>
<accession>A0A1D6EEZ0</accession>
<proteinExistence type="inferred from homology"/>
<organism evidence="3">
    <name type="scientific">Zea mays</name>
    <name type="common">Maize</name>
    <dbReference type="NCBI Taxonomy" id="4577"/>
    <lineage>
        <taxon>Eukaryota</taxon>
        <taxon>Viridiplantae</taxon>
        <taxon>Streptophyta</taxon>
        <taxon>Embryophyta</taxon>
        <taxon>Tracheophyta</taxon>
        <taxon>Spermatophyta</taxon>
        <taxon>Magnoliopsida</taxon>
        <taxon>Liliopsida</taxon>
        <taxon>Poales</taxon>
        <taxon>Poaceae</taxon>
        <taxon>PACMAD clade</taxon>
        <taxon>Panicoideae</taxon>
        <taxon>Andropogonodae</taxon>
        <taxon>Andropogoneae</taxon>
        <taxon>Tripsacinae</taxon>
        <taxon>Zea</taxon>
    </lineage>
</organism>
<comment type="similarity">
    <text evidence="1 2">Belongs to the glycosyl hydrolase 1 family.</text>
</comment>
<dbReference type="AlphaFoldDB" id="A0A1D6EEZ0"/>
<dbReference type="GO" id="GO:0008422">
    <property type="term" value="F:beta-glucosidase activity"/>
    <property type="evidence" value="ECO:0007669"/>
    <property type="project" value="UniProtKB-ARBA"/>
</dbReference>
<evidence type="ECO:0000256" key="1">
    <source>
        <dbReference type="ARBA" id="ARBA00010838"/>
    </source>
</evidence>
<dbReference type="Gene3D" id="3.20.20.80">
    <property type="entry name" value="Glycosidases"/>
    <property type="match status" value="1"/>
</dbReference>
<dbReference type="InterPro" id="IPR017853">
    <property type="entry name" value="GH"/>
</dbReference>
<reference evidence="3" key="1">
    <citation type="submission" date="2015-12" db="EMBL/GenBank/DDBJ databases">
        <title>Update maize B73 reference genome by single molecule sequencing technologies.</title>
        <authorList>
            <consortium name="Maize Genome Sequencing Project"/>
            <person name="Ware D."/>
        </authorList>
    </citation>
    <scope>NUCLEOTIDE SEQUENCE [LARGE SCALE GENOMIC DNA]</scope>
    <source>
        <tissue evidence="3">Seedling</tissue>
    </source>
</reference>
<dbReference type="OMA" id="FMYENSK"/>
<gene>
    <name evidence="3" type="ORF">ZEAMMB73_Zm00001d004365</name>
</gene>
<sequence length="123" mass="14380">MKDRLPNFTAEEADVVRGTIDYVGVNQYTAYYVRDRQPNATSPLSYSSNWHAEFVYKRNGVPIRSRENSDWLYIMPWGLYKAVTYVKEKYGNPTRPQCFMYENSKAQTTAEMNIRPSYSHPCS</sequence>